<protein>
    <recommendedName>
        <fullName evidence="4">DUF1254 domain-containing protein</fullName>
    </recommendedName>
</protein>
<dbReference type="Proteomes" id="UP001153050">
    <property type="component" value="Unassembled WGS sequence"/>
</dbReference>
<comment type="caution">
    <text evidence="2">The sequence shown here is derived from an EMBL/GenBank/DDBJ whole genome shotgun (WGS) entry which is preliminary data.</text>
</comment>
<evidence type="ECO:0000256" key="1">
    <source>
        <dbReference type="SAM" id="SignalP"/>
    </source>
</evidence>
<organism evidence="2 3">
    <name type="scientific">Mesorhizobium escarrei</name>
    <dbReference type="NCBI Taxonomy" id="666018"/>
    <lineage>
        <taxon>Bacteria</taxon>
        <taxon>Pseudomonadati</taxon>
        <taxon>Pseudomonadota</taxon>
        <taxon>Alphaproteobacteria</taxon>
        <taxon>Hyphomicrobiales</taxon>
        <taxon>Phyllobacteriaceae</taxon>
        <taxon>Mesorhizobium</taxon>
    </lineage>
</organism>
<evidence type="ECO:0000313" key="2">
    <source>
        <dbReference type="EMBL" id="CAH2407133.1"/>
    </source>
</evidence>
<evidence type="ECO:0000313" key="3">
    <source>
        <dbReference type="Proteomes" id="UP001153050"/>
    </source>
</evidence>
<accession>A0ABM9EEC7</accession>
<reference evidence="2 3" key="1">
    <citation type="submission" date="2022-03" db="EMBL/GenBank/DDBJ databases">
        <authorList>
            <person name="Brunel B."/>
        </authorList>
    </citation>
    <scope>NUCLEOTIDE SEQUENCE [LARGE SCALE GENOMIC DNA]</scope>
    <source>
        <strain evidence="2">STM5069sample</strain>
    </source>
</reference>
<proteinExistence type="predicted"/>
<feature type="chain" id="PRO_5046216805" description="DUF1254 domain-containing protein" evidence="1">
    <location>
        <begin position="38"/>
        <end position="250"/>
    </location>
</feature>
<feature type="signal peptide" evidence="1">
    <location>
        <begin position="1"/>
        <end position="37"/>
    </location>
</feature>
<evidence type="ECO:0008006" key="4">
    <source>
        <dbReference type="Google" id="ProtNLM"/>
    </source>
</evidence>
<name>A0ABM9EEC7_9HYPH</name>
<keyword evidence="3" id="KW-1185">Reference proteome</keyword>
<keyword evidence="1" id="KW-0732">Signal</keyword>
<dbReference type="EMBL" id="CAKXZT010000152">
    <property type="protein sequence ID" value="CAH2407133.1"/>
    <property type="molecule type" value="Genomic_DNA"/>
</dbReference>
<sequence length="250" mass="26601">MRKNAPASTFPRHRWRCRALAAAALLAAAVAPPSALACGYENPNDLALGLLNWVFPKSLYVRTAVWQAEQAGILPPRPRESRKTDLFGSGFRLAAESMNGLGARINAAYATGRGPSFSVLLIPAVMWTTYTPTKGGYSVQVHADGPAKGDIVIVTDEKVVRGLVDGSFDAAAAESHGLVRFYGPTDRQDQVRAALAALANALSRPGDHGMPAPRAEESEPLYCGPGDHDVSILQAGEPARLYSLPSVKQK</sequence>
<gene>
    <name evidence="2" type="ORF">MES5069_550153</name>
</gene>